<dbReference type="AlphaFoldDB" id="A0AAD2CMG9"/>
<reference evidence="1" key="1">
    <citation type="submission" date="2023-08" db="EMBL/GenBank/DDBJ databases">
        <authorList>
            <person name="Audoor S."/>
            <person name="Bilcke G."/>
        </authorList>
    </citation>
    <scope>NUCLEOTIDE SEQUENCE</scope>
</reference>
<evidence type="ECO:0000313" key="1">
    <source>
        <dbReference type="EMBL" id="CAJ1939418.1"/>
    </source>
</evidence>
<organism evidence="1 2">
    <name type="scientific">Cylindrotheca closterium</name>
    <dbReference type="NCBI Taxonomy" id="2856"/>
    <lineage>
        <taxon>Eukaryota</taxon>
        <taxon>Sar</taxon>
        <taxon>Stramenopiles</taxon>
        <taxon>Ochrophyta</taxon>
        <taxon>Bacillariophyta</taxon>
        <taxon>Bacillariophyceae</taxon>
        <taxon>Bacillariophycidae</taxon>
        <taxon>Bacillariales</taxon>
        <taxon>Bacillariaceae</taxon>
        <taxon>Cylindrotheca</taxon>
    </lineage>
</organism>
<comment type="caution">
    <text evidence="1">The sequence shown here is derived from an EMBL/GenBank/DDBJ whole genome shotgun (WGS) entry which is preliminary data.</text>
</comment>
<name>A0AAD2CMG9_9STRA</name>
<keyword evidence="2" id="KW-1185">Reference proteome</keyword>
<accession>A0AAD2CMG9</accession>
<protein>
    <submittedName>
        <fullName evidence="1">Uncharacterized protein</fullName>
    </submittedName>
</protein>
<dbReference type="EMBL" id="CAKOGP040000791">
    <property type="protein sequence ID" value="CAJ1939418.1"/>
    <property type="molecule type" value="Genomic_DNA"/>
</dbReference>
<proteinExistence type="predicted"/>
<dbReference type="Proteomes" id="UP001295423">
    <property type="component" value="Unassembled WGS sequence"/>
</dbReference>
<evidence type="ECO:0000313" key="2">
    <source>
        <dbReference type="Proteomes" id="UP001295423"/>
    </source>
</evidence>
<gene>
    <name evidence="1" type="ORF">CYCCA115_LOCUS6581</name>
</gene>
<sequence length="224" mass="24901">MSKLLFAFATGKMQLEAEQLELYQGYQSQFMAVAVTKDMLQNIALSRPAPFQLMLSAQLEHYNVKAELLAYLSSIRLSASTSHLGNLAVAGQETSAGVRVATDILDMASAHFDNVGFKGRKKLWSQHCVIQVKTISKTQLKNDGFYQGTLDRKQLTFSQLAETVELDMYDVEDDPEGAAEFEEMDNLVAKVVDVREDDKALLNRQVLKSIDCAINLNLPTADEC</sequence>